<dbReference type="RefSeq" id="WP_078025138.1">
    <property type="nucleotide sequence ID" value="NZ_MRAD01000015.1"/>
</dbReference>
<reference evidence="1 2" key="1">
    <citation type="submission" date="2016-12" db="EMBL/GenBank/DDBJ databases">
        <title>Clostridium tepidum sp. nov., a close relative of Clostridium sporogenes and Clostridium botulinum Group I.</title>
        <authorList>
            <person name="Dobritsa A.P."/>
            <person name="Kutumbaka K."/>
            <person name="Werner K."/>
            <person name="Samadpour M."/>
        </authorList>
    </citation>
    <scope>NUCLEOTIDE SEQUENCE [LARGE SCALE GENOMIC DNA]</scope>
    <source>
        <strain evidence="1 2">PE</strain>
    </source>
</reference>
<sequence>MGTSKGYQPPKGYLWSDAKRAVTSMVKSNFESDSIGKAVGQYNQAARQGGASRRQQDLSAAGSKAVGFFSVAKSQGFQKALEQAGLSNLIGKTNEEMYAGLLDYFVGNGSSLDDSIVRDSMAELLKELFLDVPDDKSFEDVINDSDMNKFIKDLITKFIQKDFIMNFSEKIEAKCKNIEVYKNAEKKIKDFISTIIDTKYSAGDLSKIDWKGQQGKRFINDRCNEVIRVFDIYLEG</sequence>
<gene>
    <name evidence="1" type="ORF">BS637_12510</name>
</gene>
<organism evidence="1 2">
    <name type="scientific">Clostridium tepidum</name>
    <dbReference type="NCBI Taxonomy" id="1962263"/>
    <lineage>
        <taxon>Bacteria</taxon>
        <taxon>Bacillati</taxon>
        <taxon>Bacillota</taxon>
        <taxon>Clostridia</taxon>
        <taxon>Eubacteriales</taxon>
        <taxon>Clostridiaceae</taxon>
        <taxon>Clostridium</taxon>
    </lineage>
</organism>
<comment type="caution">
    <text evidence="1">The sequence shown here is derived from an EMBL/GenBank/DDBJ whole genome shotgun (WGS) entry which is preliminary data.</text>
</comment>
<dbReference type="EMBL" id="MRAD01000015">
    <property type="protein sequence ID" value="OOO61363.1"/>
    <property type="molecule type" value="Genomic_DNA"/>
</dbReference>
<evidence type="ECO:0000313" key="2">
    <source>
        <dbReference type="Proteomes" id="UP000190206"/>
    </source>
</evidence>
<dbReference type="Proteomes" id="UP000190206">
    <property type="component" value="Unassembled WGS sequence"/>
</dbReference>
<keyword evidence="2" id="KW-1185">Reference proteome</keyword>
<accession>A0ABX3L1J9</accession>
<name>A0ABX3L1J9_9CLOT</name>
<protein>
    <submittedName>
        <fullName evidence="1">Uncharacterized protein</fullName>
    </submittedName>
</protein>
<evidence type="ECO:0000313" key="1">
    <source>
        <dbReference type="EMBL" id="OOO61363.1"/>
    </source>
</evidence>
<proteinExistence type="predicted"/>